<protein>
    <submittedName>
        <fullName evidence="3">Uncharacterized protein</fullName>
    </submittedName>
</protein>
<feature type="non-terminal residue" evidence="3">
    <location>
        <position position="192"/>
    </location>
</feature>
<dbReference type="Proteomes" id="UP001357485">
    <property type="component" value="Unassembled WGS sequence"/>
</dbReference>
<comment type="caution">
    <text evidence="3">The sequence shown here is derived from an EMBL/GenBank/DDBJ whole genome shotgun (WGS) entry which is preliminary data.</text>
</comment>
<dbReference type="EMBL" id="JAVRRA010010542">
    <property type="protein sequence ID" value="KAK5241647.1"/>
    <property type="molecule type" value="Genomic_DNA"/>
</dbReference>
<evidence type="ECO:0000256" key="1">
    <source>
        <dbReference type="ARBA" id="ARBA00006484"/>
    </source>
</evidence>
<comment type="similarity">
    <text evidence="1">Belongs to the short-chain dehydrogenases/reductases (SDR) family.</text>
</comment>
<sequence>MSEIEKKTEFISCNLSDIKDVQKAASSLLRKCSRCDILIHNAALPMVPKYTLSPQGIDEVFATNHIGHFVLTNILLPLLERTAAEHGTARIVVTSSMLHLACQNLDLNLLTSPTGIKSPTFVDSAWRYARSKLANILFTRELTRLLQKRGSSKVYANVYYPGNIPTEAMDAWKEMLGNLGGAVVKGLFKWIG</sequence>
<proteinExistence type="inferred from homology"/>
<dbReference type="Pfam" id="PF00106">
    <property type="entry name" value="adh_short"/>
    <property type="match status" value="1"/>
</dbReference>
<dbReference type="InterPro" id="IPR002347">
    <property type="entry name" value="SDR_fam"/>
</dbReference>
<name>A0ABR0LU21_9PEZI</name>
<organism evidence="3 4">
    <name type="scientific">Cryomyces antarcticus</name>
    <dbReference type="NCBI Taxonomy" id="329879"/>
    <lineage>
        <taxon>Eukaryota</taxon>
        <taxon>Fungi</taxon>
        <taxon>Dikarya</taxon>
        <taxon>Ascomycota</taxon>
        <taxon>Pezizomycotina</taxon>
        <taxon>Dothideomycetes</taxon>
        <taxon>Dothideomycetes incertae sedis</taxon>
        <taxon>Cryomyces</taxon>
    </lineage>
</organism>
<accession>A0ABR0LU21</accession>
<dbReference type="SUPFAM" id="SSF51735">
    <property type="entry name" value="NAD(P)-binding Rossmann-fold domains"/>
    <property type="match status" value="1"/>
</dbReference>
<reference evidence="3 4" key="1">
    <citation type="submission" date="2023-08" db="EMBL/GenBank/DDBJ databases">
        <title>Black Yeasts Isolated from many extreme environments.</title>
        <authorList>
            <person name="Coleine C."/>
            <person name="Stajich J.E."/>
            <person name="Selbmann L."/>
        </authorList>
    </citation>
    <scope>NUCLEOTIDE SEQUENCE [LARGE SCALE GENOMIC DNA]</scope>
    <source>
        <strain evidence="3 4">CCFEE 536</strain>
    </source>
</reference>
<dbReference type="Gene3D" id="3.40.50.720">
    <property type="entry name" value="NAD(P)-binding Rossmann-like Domain"/>
    <property type="match status" value="1"/>
</dbReference>
<gene>
    <name evidence="3" type="ORF">LTR16_009169</name>
</gene>
<evidence type="ECO:0000256" key="2">
    <source>
        <dbReference type="ARBA" id="ARBA00023002"/>
    </source>
</evidence>
<dbReference type="PANTHER" id="PTHR24320">
    <property type="entry name" value="RETINOL DEHYDROGENASE"/>
    <property type="match status" value="1"/>
</dbReference>
<evidence type="ECO:0000313" key="4">
    <source>
        <dbReference type="Proteomes" id="UP001357485"/>
    </source>
</evidence>
<evidence type="ECO:0000313" key="3">
    <source>
        <dbReference type="EMBL" id="KAK5241647.1"/>
    </source>
</evidence>
<keyword evidence="4" id="KW-1185">Reference proteome</keyword>
<dbReference type="InterPro" id="IPR036291">
    <property type="entry name" value="NAD(P)-bd_dom_sf"/>
</dbReference>
<dbReference type="PANTHER" id="PTHR24320:SF154">
    <property type="entry name" value="OXIDOREDUCTASE, SHORT-CHAIN DEHYDROGENASE_REDUCTASE FAMILY (AFU_ORTHOLOGUE AFUA_2G04560)"/>
    <property type="match status" value="1"/>
</dbReference>
<keyword evidence="2" id="KW-0560">Oxidoreductase</keyword>